<dbReference type="Proteomes" id="UP000664534">
    <property type="component" value="Unassembled WGS sequence"/>
</dbReference>
<evidence type="ECO:0000313" key="2">
    <source>
        <dbReference type="EMBL" id="CAF9938865.1"/>
    </source>
</evidence>
<evidence type="ECO:0000313" key="3">
    <source>
        <dbReference type="Proteomes" id="UP000664534"/>
    </source>
</evidence>
<keyword evidence="3" id="KW-1185">Reference proteome</keyword>
<proteinExistence type="predicted"/>
<dbReference type="AlphaFoldDB" id="A0A8H3J1A2"/>
<gene>
    <name evidence="2" type="ORF">IMSHALPRED_001120</name>
</gene>
<reference evidence="2" key="1">
    <citation type="submission" date="2021-03" db="EMBL/GenBank/DDBJ databases">
        <authorList>
            <person name="Tagirdzhanova G."/>
        </authorList>
    </citation>
    <scope>NUCLEOTIDE SEQUENCE</scope>
</reference>
<dbReference type="EMBL" id="CAJPDT010000112">
    <property type="protein sequence ID" value="CAF9938865.1"/>
    <property type="molecule type" value="Genomic_DNA"/>
</dbReference>
<name>A0A8H3J1A2_9LECA</name>
<protein>
    <submittedName>
        <fullName evidence="2">Uncharacterized protein</fullName>
    </submittedName>
</protein>
<feature type="region of interest" description="Disordered" evidence="1">
    <location>
        <begin position="437"/>
        <end position="464"/>
    </location>
</feature>
<dbReference type="OrthoDB" id="5422579at2759"/>
<sequence length="464" mass="52364">MATLPPELLRLIASQVTFDLVYHPEHRVYRYDRETLRSLRLVSQAFSVIASEPLFAEAVLFFTESSHAKMTAIAQHPIYSKYVRSLSISPKAIFGPLLDRSKFEEWLRGERSLVGSDGWFLRDVQPAERPHISATVADYHYAQYVSLHIEQQQLFANAGSLLLTAVSRFSRIEKVKAGPSAGTTPYSIPFDWDVRIRDGWQDGMRLYQIDLEHSIMVLTALYRAQTMAGSPPDISGMFHLVNAMIMDLPKSENSLQIEKLITDVKALPIWINTFETHGFLDLLEKGRCARFLGLMKNLESLSISISHVTMTPFICLEVPQIFSDTTWPHLRRLELGGFYATTTELSDLFRRHKSTLDILVLTDVSIDSESWYQVFADLRGGFRGDISVYHLGCGHYDPDFFEDATDPTFNPMPETHPLLTFLFKGGPWVEGMDELLECGEDSSSDEGDSTDIEDSDGAEGSDGE</sequence>
<comment type="caution">
    <text evidence="2">The sequence shown here is derived from an EMBL/GenBank/DDBJ whole genome shotgun (WGS) entry which is preliminary data.</text>
</comment>
<evidence type="ECO:0000256" key="1">
    <source>
        <dbReference type="SAM" id="MobiDB-lite"/>
    </source>
</evidence>
<accession>A0A8H3J1A2</accession>
<organism evidence="2 3">
    <name type="scientific">Imshaugia aleurites</name>
    <dbReference type="NCBI Taxonomy" id="172621"/>
    <lineage>
        <taxon>Eukaryota</taxon>
        <taxon>Fungi</taxon>
        <taxon>Dikarya</taxon>
        <taxon>Ascomycota</taxon>
        <taxon>Pezizomycotina</taxon>
        <taxon>Lecanoromycetes</taxon>
        <taxon>OSLEUM clade</taxon>
        <taxon>Lecanoromycetidae</taxon>
        <taxon>Lecanorales</taxon>
        <taxon>Lecanorineae</taxon>
        <taxon>Parmeliaceae</taxon>
        <taxon>Imshaugia</taxon>
    </lineage>
</organism>